<feature type="transmembrane region" description="Helical" evidence="7">
    <location>
        <begin position="121"/>
        <end position="140"/>
    </location>
</feature>
<dbReference type="AlphaFoldDB" id="A0A0E4GAM4"/>
<feature type="transmembrane region" description="Helical" evidence="7">
    <location>
        <begin position="210"/>
        <end position="229"/>
    </location>
</feature>
<dbReference type="InterPro" id="IPR051258">
    <property type="entry name" value="Diverse_Substrate_Transporter"/>
</dbReference>
<evidence type="ECO:0000259" key="8">
    <source>
        <dbReference type="Pfam" id="PF00892"/>
    </source>
</evidence>
<feature type="transmembrane region" description="Helical" evidence="7">
    <location>
        <begin position="241"/>
        <end position="260"/>
    </location>
</feature>
<accession>A0A0E4GAM4</accession>
<evidence type="ECO:0000256" key="4">
    <source>
        <dbReference type="ARBA" id="ARBA00022692"/>
    </source>
</evidence>
<dbReference type="PANTHER" id="PTHR42920">
    <property type="entry name" value="OS03G0707200 PROTEIN-RELATED"/>
    <property type="match status" value="1"/>
</dbReference>
<feature type="transmembrane region" description="Helical" evidence="7">
    <location>
        <begin position="12"/>
        <end position="32"/>
    </location>
</feature>
<feature type="transmembrane region" description="Helical" evidence="7">
    <location>
        <begin position="67"/>
        <end position="85"/>
    </location>
</feature>
<dbReference type="InterPro" id="IPR037185">
    <property type="entry name" value="EmrE-like"/>
</dbReference>
<name>A0A0E4GAM4_9FIRM</name>
<gene>
    <name evidence="9" type="ORF">1475</name>
</gene>
<dbReference type="Pfam" id="PF00892">
    <property type="entry name" value="EamA"/>
    <property type="match status" value="2"/>
</dbReference>
<evidence type="ECO:0000256" key="2">
    <source>
        <dbReference type="ARBA" id="ARBA00007362"/>
    </source>
</evidence>
<dbReference type="RefSeq" id="WP_046497132.1">
    <property type="nucleotide sequence ID" value="NZ_CGIH01000026.1"/>
</dbReference>
<reference evidence="9 10" key="1">
    <citation type="submission" date="2015-03" db="EMBL/GenBank/DDBJ databases">
        <authorList>
            <person name="Murphy D."/>
        </authorList>
    </citation>
    <scope>NUCLEOTIDE SEQUENCE [LARGE SCALE GENOMIC DNA]</scope>
    <source>
        <strain evidence="9 10">OL-4</strain>
    </source>
</reference>
<evidence type="ECO:0000256" key="5">
    <source>
        <dbReference type="ARBA" id="ARBA00022989"/>
    </source>
</evidence>
<evidence type="ECO:0000256" key="1">
    <source>
        <dbReference type="ARBA" id="ARBA00004651"/>
    </source>
</evidence>
<comment type="subcellular location">
    <subcellularLocation>
        <location evidence="1">Cell membrane</location>
        <topology evidence="1">Multi-pass membrane protein</topology>
    </subcellularLocation>
</comment>
<organism evidence="9 10">
    <name type="scientific">Syntrophomonas zehnderi OL-4</name>
    <dbReference type="NCBI Taxonomy" id="690567"/>
    <lineage>
        <taxon>Bacteria</taxon>
        <taxon>Bacillati</taxon>
        <taxon>Bacillota</taxon>
        <taxon>Clostridia</taxon>
        <taxon>Eubacteriales</taxon>
        <taxon>Syntrophomonadaceae</taxon>
        <taxon>Syntrophomonas</taxon>
    </lineage>
</organism>
<dbReference type="Proteomes" id="UP000045545">
    <property type="component" value="Unassembled WGS sequence"/>
</dbReference>
<dbReference type="EMBL" id="CGIH01000026">
    <property type="protein sequence ID" value="CFX57626.1"/>
    <property type="molecule type" value="Genomic_DNA"/>
</dbReference>
<evidence type="ECO:0000313" key="10">
    <source>
        <dbReference type="Proteomes" id="UP000045545"/>
    </source>
</evidence>
<dbReference type="SUPFAM" id="SSF103481">
    <property type="entry name" value="Multidrug resistance efflux transporter EmrE"/>
    <property type="match status" value="2"/>
</dbReference>
<feature type="transmembrane region" description="Helical" evidence="7">
    <location>
        <begin position="97"/>
        <end position="114"/>
    </location>
</feature>
<evidence type="ECO:0000256" key="7">
    <source>
        <dbReference type="SAM" id="Phobius"/>
    </source>
</evidence>
<keyword evidence="6 7" id="KW-0472">Membrane</keyword>
<feature type="transmembrane region" description="Helical" evidence="7">
    <location>
        <begin position="152"/>
        <end position="171"/>
    </location>
</feature>
<feature type="domain" description="EamA" evidence="8">
    <location>
        <begin position="149"/>
        <end position="283"/>
    </location>
</feature>
<dbReference type="STRING" id="690567.1475"/>
<feature type="transmembrane region" description="Helical" evidence="7">
    <location>
        <begin position="38"/>
        <end position="55"/>
    </location>
</feature>
<feature type="transmembrane region" description="Helical" evidence="7">
    <location>
        <begin position="178"/>
        <end position="198"/>
    </location>
</feature>
<keyword evidence="10" id="KW-1185">Reference proteome</keyword>
<keyword evidence="3" id="KW-1003">Cell membrane</keyword>
<evidence type="ECO:0000256" key="3">
    <source>
        <dbReference type="ARBA" id="ARBA00022475"/>
    </source>
</evidence>
<sequence length="298" mass="32795">MNSDFKRTEAELMMMLVALIWGVTLVLIKNALADIGPFLFLGIRFILAFLFLVLFSFKNIFRYNDTTLAAGSLLGFFLFIGYVFQTVGLQFTTSSNAGFITGVSVVLVPIMMAVKKRQLPSWLTTFTVILAAVGLFLLSVPAGKISLSYGDFLILICAFGFALHIVFVDHYSHRHNPVAITGVQILFVGILCMITGLLSEPWPDHFTLNAITAIIVTSLFATSMAFLLQNYLQKFSTPTRFAVVLTSEPVFAALAAYLWAGELLSQRAYTGAGLILLAMLLSILLRKKPANDPLMSRV</sequence>
<evidence type="ECO:0000256" key="6">
    <source>
        <dbReference type="ARBA" id="ARBA00023136"/>
    </source>
</evidence>
<feature type="transmembrane region" description="Helical" evidence="7">
    <location>
        <begin position="266"/>
        <end position="285"/>
    </location>
</feature>
<evidence type="ECO:0000313" key="9">
    <source>
        <dbReference type="EMBL" id="CFX57626.1"/>
    </source>
</evidence>
<dbReference type="GO" id="GO:0005886">
    <property type="term" value="C:plasma membrane"/>
    <property type="evidence" value="ECO:0007669"/>
    <property type="project" value="UniProtKB-SubCell"/>
</dbReference>
<proteinExistence type="inferred from homology"/>
<dbReference type="PANTHER" id="PTHR42920:SF5">
    <property type="entry name" value="EAMA DOMAIN-CONTAINING PROTEIN"/>
    <property type="match status" value="1"/>
</dbReference>
<feature type="domain" description="EamA" evidence="8">
    <location>
        <begin position="11"/>
        <end position="139"/>
    </location>
</feature>
<keyword evidence="5 7" id="KW-1133">Transmembrane helix</keyword>
<comment type="similarity">
    <text evidence="2">Belongs to the EamA transporter family.</text>
</comment>
<keyword evidence="4 7" id="KW-0812">Transmembrane</keyword>
<dbReference type="InterPro" id="IPR000620">
    <property type="entry name" value="EamA_dom"/>
</dbReference>
<protein>
    <submittedName>
        <fullName evidence="9">Drug/metabolite transporter</fullName>
    </submittedName>
</protein>